<evidence type="ECO:0000313" key="2">
    <source>
        <dbReference type="Proteomes" id="UP000184396"/>
    </source>
</evidence>
<dbReference type="OrthoDB" id="7064118at2"/>
<protein>
    <recommendedName>
        <fullName evidence="3">SatD family (SatD)</fullName>
    </recommendedName>
</protein>
<dbReference type="AlphaFoldDB" id="A0A1M6C8X4"/>
<evidence type="ECO:0008006" key="3">
    <source>
        <dbReference type="Google" id="ProtNLM"/>
    </source>
</evidence>
<dbReference type="RefSeq" id="WP_019387267.1">
    <property type="nucleotide sequence ID" value="NZ_ALIH01000005.1"/>
</dbReference>
<name>A0A1M6C8X4_9FLAO</name>
<dbReference type="STRING" id="1178825.SAMN05216261_1120"/>
<gene>
    <name evidence="1" type="ORF">SAMN05216261_1120</name>
</gene>
<organism evidence="1 2">
    <name type="scientific">Algibacter luteus</name>
    <dbReference type="NCBI Taxonomy" id="1178825"/>
    <lineage>
        <taxon>Bacteria</taxon>
        <taxon>Pseudomonadati</taxon>
        <taxon>Bacteroidota</taxon>
        <taxon>Flavobacteriia</taxon>
        <taxon>Flavobacteriales</taxon>
        <taxon>Flavobacteriaceae</taxon>
        <taxon>Algibacter</taxon>
    </lineage>
</organism>
<proteinExistence type="predicted"/>
<evidence type="ECO:0000313" key="1">
    <source>
        <dbReference type="EMBL" id="SHI57194.1"/>
    </source>
</evidence>
<dbReference type="EMBL" id="FQYK01000002">
    <property type="protein sequence ID" value="SHI57194.1"/>
    <property type="molecule type" value="Genomic_DNA"/>
</dbReference>
<sequence length="200" mass="22373">MTSIITGDIINSKESSPKLWLNALKTILNSFGNTPQTWEIYRGDSFQLEVQPQHALKACMLIKATIKQFDNIDVRLAIGIGEKTYQSNNITESNGSAFVYSGECFESLKKTTLAIKSNNELFDTTINLMLDLAQLTINNWSSTSAILVKTTLENPDLNQNQIANILEKTQGNISQGLKRAGFDEISKLLKYYQNQIQTLC</sequence>
<reference evidence="1 2" key="1">
    <citation type="submission" date="2016-11" db="EMBL/GenBank/DDBJ databases">
        <authorList>
            <person name="Jaros S."/>
            <person name="Januszkiewicz K."/>
            <person name="Wedrychowicz H."/>
        </authorList>
    </citation>
    <scope>NUCLEOTIDE SEQUENCE [LARGE SCALE GENOMIC DNA]</scope>
    <source>
        <strain evidence="1 2">CGMCC 1.12213</strain>
    </source>
</reference>
<dbReference type="Proteomes" id="UP000184396">
    <property type="component" value="Unassembled WGS sequence"/>
</dbReference>
<keyword evidence="2" id="KW-1185">Reference proteome</keyword>
<dbReference type="eggNOG" id="COG1595">
    <property type="taxonomic scope" value="Bacteria"/>
</dbReference>
<accession>A0A1M6C8X4</accession>